<name>F6REY6_CIOIN</name>
<keyword evidence="1" id="KW-0472">Membrane</keyword>
<dbReference type="AlphaFoldDB" id="F6REY6"/>
<dbReference type="InParanoid" id="F6REY6"/>
<reference evidence="2" key="4">
    <citation type="submission" date="2025-09" db="UniProtKB">
        <authorList>
            <consortium name="Ensembl"/>
        </authorList>
    </citation>
    <scope>IDENTIFICATION</scope>
</reference>
<organism evidence="2 3">
    <name type="scientific">Ciona intestinalis</name>
    <name type="common">Transparent sea squirt</name>
    <name type="synonym">Ascidia intestinalis</name>
    <dbReference type="NCBI Taxonomy" id="7719"/>
    <lineage>
        <taxon>Eukaryota</taxon>
        <taxon>Metazoa</taxon>
        <taxon>Chordata</taxon>
        <taxon>Tunicata</taxon>
        <taxon>Ascidiacea</taxon>
        <taxon>Phlebobranchia</taxon>
        <taxon>Cionidae</taxon>
        <taxon>Ciona</taxon>
    </lineage>
</organism>
<feature type="transmembrane region" description="Helical" evidence="1">
    <location>
        <begin position="138"/>
        <end position="162"/>
    </location>
</feature>
<reference evidence="2" key="2">
    <citation type="journal article" date="2008" name="Genome Biol.">
        <title>Improved genome assembly and evidence-based global gene model set for the chordate Ciona intestinalis: new insight into intron and operon populations.</title>
        <authorList>
            <person name="Satou Y."/>
            <person name="Mineta K."/>
            <person name="Ogasawara M."/>
            <person name="Sasakura Y."/>
            <person name="Shoguchi E."/>
            <person name="Ueno K."/>
            <person name="Yamada L."/>
            <person name="Matsumoto J."/>
            <person name="Wasserscheid J."/>
            <person name="Dewar K."/>
            <person name="Wiley G.B."/>
            <person name="Macmil S.L."/>
            <person name="Roe B.A."/>
            <person name="Zeller R.W."/>
            <person name="Hastings K.E."/>
            <person name="Lemaire P."/>
            <person name="Lindquist E."/>
            <person name="Endo T."/>
            <person name="Hotta K."/>
            <person name="Inaba K."/>
        </authorList>
    </citation>
    <scope>NUCLEOTIDE SEQUENCE [LARGE SCALE GENOMIC DNA]</scope>
    <source>
        <strain evidence="2">wild type</strain>
    </source>
</reference>
<keyword evidence="1" id="KW-0812">Transmembrane</keyword>
<evidence type="ECO:0000313" key="2">
    <source>
        <dbReference type="Ensembl" id="ENSCINP00000025156.2"/>
    </source>
</evidence>
<reference evidence="3" key="1">
    <citation type="journal article" date="2002" name="Science">
        <title>The draft genome of Ciona intestinalis: insights into chordate and vertebrate origins.</title>
        <authorList>
            <person name="Dehal P."/>
            <person name="Satou Y."/>
            <person name="Campbell R.K."/>
            <person name="Chapman J."/>
            <person name="Degnan B."/>
            <person name="De Tomaso A."/>
            <person name="Davidson B."/>
            <person name="Di Gregorio A."/>
            <person name="Gelpke M."/>
            <person name="Goodstein D.M."/>
            <person name="Harafuji N."/>
            <person name="Hastings K.E."/>
            <person name="Ho I."/>
            <person name="Hotta K."/>
            <person name="Huang W."/>
            <person name="Kawashima T."/>
            <person name="Lemaire P."/>
            <person name="Martinez D."/>
            <person name="Meinertzhagen I.A."/>
            <person name="Necula S."/>
            <person name="Nonaka M."/>
            <person name="Putnam N."/>
            <person name="Rash S."/>
            <person name="Saiga H."/>
            <person name="Satake M."/>
            <person name="Terry A."/>
            <person name="Yamada L."/>
            <person name="Wang H.G."/>
            <person name="Awazu S."/>
            <person name="Azumi K."/>
            <person name="Boore J."/>
            <person name="Branno M."/>
            <person name="Chin-Bow S."/>
            <person name="DeSantis R."/>
            <person name="Doyle S."/>
            <person name="Francino P."/>
            <person name="Keys D.N."/>
            <person name="Haga S."/>
            <person name="Hayashi H."/>
            <person name="Hino K."/>
            <person name="Imai K.S."/>
            <person name="Inaba K."/>
            <person name="Kano S."/>
            <person name="Kobayashi K."/>
            <person name="Kobayashi M."/>
            <person name="Lee B.I."/>
            <person name="Makabe K.W."/>
            <person name="Manohar C."/>
            <person name="Matassi G."/>
            <person name="Medina M."/>
            <person name="Mochizuki Y."/>
            <person name="Mount S."/>
            <person name="Morishita T."/>
            <person name="Miura S."/>
            <person name="Nakayama A."/>
            <person name="Nishizaka S."/>
            <person name="Nomoto H."/>
            <person name="Ohta F."/>
            <person name="Oishi K."/>
            <person name="Rigoutsos I."/>
            <person name="Sano M."/>
            <person name="Sasaki A."/>
            <person name="Sasakura Y."/>
            <person name="Shoguchi E."/>
            <person name="Shin-i T."/>
            <person name="Spagnuolo A."/>
            <person name="Stainier D."/>
            <person name="Suzuki M.M."/>
            <person name="Tassy O."/>
            <person name="Takatori N."/>
            <person name="Tokuoka M."/>
            <person name="Yagi K."/>
            <person name="Yoshizaki F."/>
            <person name="Wada S."/>
            <person name="Zhang C."/>
            <person name="Hyatt P.D."/>
            <person name="Larimer F."/>
            <person name="Detter C."/>
            <person name="Doggett N."/>
            <person name="Glavina T."/>
            <person name="Hawkins T."/>
            <person name="Richardson P."/>
            <person name="Lucas S."/>
            <person name="Kohara Y."/>
            <person name="Levine M."/>
            <person name="Satoh N."/>
            <person name="Rokhsar D.S."/>
        </authorList>
    </citation>
    <scope>NUCLEOTIDE SEQUENCE [LARGE SCALE GENOMIC DNA]</scope>
</reference>
<accession>F6REY6</accession>
<keyword evidence="3" id="KW-1185">Reference proteome</keyword>
<dbReference type="Ensembl" id="ENSCINT00000025402.2">
    <property type="protein sequence ID" value="ENSCINP00000025156.2"/>
    <property type="gene ID" value="ENSCING00000013782.2"/>
</dbReference>
<proteinExistence type="predicted"/>
<sequence length="177" mass="19759">MLPDGITMLTSVSIHQNQIPKKECYLFARNNSPCNSSAVTNFECGPNIQHSLVWPPRMDLTSSFFVQMSMTYLFVECPIKNAATIVPSIIVTSSPSILDTSPAIDTNKTAGPFTYPNFTMPFTERRLRKQLTETSTKYTIALAVAVVLATLLICLLLGFYFLNFRKKTPVVQNEQVP</sequence>
<dbReference type="EMBL" id="EAAA01000081">
    <property type="status" value="NOT_ANNOTATED_CDS"/>
    <property type="molecule type" value="Genomic_DNA"/>
</dbReference>
<protein>
    <submittedName>
        <fullName evidence="2">Uncharacterized protein</fullName>
    </submittedName>
</protein>
<evidence type="ECO:0000256" key="1">
    <source>
        <dbReference type="SAM" id="Phobius"/>
    </source>
</evidence>
<reference evidence="2" key="3">
    <citation type="submission" date="2025-08" db="UniProtKB">
        <authorList>
            <consortium name="Ensembl"/>
        </authorList>
    </citation>
    <scope>IDENTIFICATION</scope>
</reference>
<dbReference type="Proteomes" id="UP000008144">
    <property type="component" value="Chromosome 1"/>
</dbReference>
<evidence type="ECO:0000313" key="3">
    <source>
        <dbReference type="Proteomes" id="UP000008144"/>
    </source>
</evidence>
<keyword evidence="1" id="KW-1133">Transmembrane helix</keyword>
<dbReference type="HOGENOM" id="CLU_1521159_0_0_1"/>